<name>A0A6P8AVX0_PYRGI</name>
<keyword evidence="5 8" id="KW-0175">Coiled coil</keyword>
<reference evidence="10" key="2">
    <citation type="submission" date="2019-10" db="EMBL/GenBank/DDBJ databases">
        <authorList>
            <consortium name="NCBI Genome Project"/>
        </authorList>
    </citation>
    <scope>NUCLEOTIDE SEQUENCE</scope>
    <source>
        <strain evidence="10">NI907</strain>
    </source>
</reference>
<accession>A0A6P8AVX0</accession>
<dbReference type="GO" id="GO:0051382">
    <property type="term" value="P:kinetochore assembly"/>
    <property type="evidence" value="ECO:0007669"/>
    <property type="project" value="InterPro"/>
</dbReference>
<reference evidence="10" key="3">
    <citation type="submission" date="2025-08" db="UniProtKB">
        <authorList>
            <consortium name="RefSeq"/>
        </authorList>
    </citation>
    <scope>IDENTIFICATION</scope>
    <source>
        <strain evidence="10">NI907</strain>
    </source>
</reference>
<dbReference type="GO" id="GO:0000070">
    <property type="term" value="P:mitotic sister chromatid segregation"/>
    <property type="evidence" value="ECO:0007669"/>
    <property type="project" value="TreeGrafter"/>
</dbReference>
<keyword evidence="9" id="KW-1185">Reference proteome</keyword>
<sequence>MSSHGTGDSERHAASMNRSIVELERMVKGLDETLHRILQSSGTAAAVIPSAVGSFEIMITAYQDVTGSAPILPSRDSLLPALLATRRTHRTATESREFLEAQEAAVERARRKLEAEESGLEDQRILRKCLEERIQSLRNGLESRTEPTPREISHGRIQELKIKKRTYDRETSALLKTFNKFIDEHLAPLLAAEELGGPVVGEMMDIDSDGLVAGFSSHGKLKKATGAADPEKRQRRIDEIWGSPSARPGSKTRQNWDETAAAGSDMRELTELLLQKLVESEGDHWASYVQIPKESAAARFLIRSRVAQFHPKDATRLRLIDFGKDLDD</sequence>
<proteinExistence type="inferred from homology"/>
<evidence type="ECO:0000313" key="10">
    <source>
        <dbReference type="RefSeq" id="XP_030979014.1"/>
    </source>
</evidence>
<feature type="coiled-coil region" evidence="8">
    <location>
        <begin position="96"/>
        <end position="140"/>
    </location>
</feature>
<evidence type="ECO:0000256" key="6">
    <source>
        <dbReference type="ARBA" id="ARBA00023242"/>
    </source>
</evidence>
<keyword evidence="7" id="KW-0137">Centromere</keyword>
<evidence type="ECO:0000256" key="8">
    <source>
        <dbReference type="SAM" id="Coils"/>
    </source>
</evidence>
<dbReference type="GO" id="GO:0005634">
    <property type="term" value="C:nucleus"/>
    <property type="evidence" value="ECO:0007669"/>
    <property type="project" value="UniProtKB-SubCell"/>
</dbReference>
<gene>
    <name evidence="10" type="ORF">PgNI_08828</name>
</gene>
<dbReference type="GeneID" id="41963726"/>
<dbReference type="AlphaFoldDB" id="A0A6P8AVX0"/>
<dbReference type="GO" id="GO:0000775">
    <property type="term" value="C:chromosome, centromeric region"/>
    <property type="evidence" value="ECO:0007669"/>
    <property type="project" value="UniProtKB-SubCell"/>
</dbReference>
<evidence type="ECO:0000256" key="7">
    <source>
        <dbReference type="ARBA" id="ARBA00023328"/>
    </source>
</evidence>
<dbReference type="PANTHER" id="PTHR14401:SF6">
    <property type="entry name" value="CENTROMERE PROTEIN K"/>
    <property type="match status" value="1"/>
</dbReference>
<evidence type="ECO:0000313" key="9">
    <source>
        <dbReference type="Proteomes" id="UP000515153"/>
    </source>
</evidence>
<dbReference type="Proteomes" id="UP000515153">
    <property type="component" value="Chromosome V"/>
</dbReference>
<keyword evidence="4" id="KW-0158">Chromosome</keyword>
<evidence type="ECO:0000256" key="2">
    <source>
        <dbReference type="ARBA" id="ARBA00004584"/>
    </source>
</evidence>
<dbReference type="InterPro" id="IPR020993">
    <property type="entry name" value="Centromere_CenpK"/>
</dbReference>
<evidence type="ECO:0000256" key="4">
    <source>
        <dbReference type="ARBA" id="ARBA00022454"/>
    </source>
</evidence>
<comment type="subcellular location">
    <subcellularLocation>
        <location evidence="2">Chromosome</location>
        <location evidence="2">Centromere</location>
    </subcellularLocation>
    <subcellularLocation>
        <location evidence="1">Nucleus</location>
    </subcellularLocation>
</comment>
<dbReference type="RefSeq" id="XP_030979014.1">
    <property type="nucleotide sequence ID" value="XM_031128818.1"/>
</dbReference>
<dbReference type="KEGG" id="pgri:PgNI_08828"/>
<reference evidence="9 10" key="1">
    <citation type="journal article" date="2019" name="Mol. Biol. Evol.">
        <title>Blast fungal genomes show frequent chromosomal changes, gene gains and losses, and effector gene turnover.</title>
        <authorList>
            <person name="Gomez Luciano L.B."/>
            <person name="Jason Tsai I."/>
            <person name="Chuma I."/>
            <person name="Tosa Y."/>
            <person name="Chen Y.H."/>
            <person name="Li J.Y."/>
            <person name="Li M.Y."/>
            <person name="Jade Lu M.Y."/>
            <person name="Nakayashiki H."/>
            <person name="Li W.H."/>
        </authorList>
    </citation>
    <scope>NUCLEOTIDE SEQUENCE [LARGE SCALE GENOMIC DNA]</scope>
    <source>
        <strain evidence="9 10">NI907</strain>
    </source>
</reference>
<dbReference type="OrthoDB" id="9445768at2759"/>
<evidence type="ECO:0000256" key="1">
    <source>
        <dbReference type="ARBA" id="ARBA00004123"/>
    </source>
</evidence>
<dbReference type="PANTHER" id="PTHR14401">
    <property type="entry name" value="CENTROMERE PROTEIN K"/>
    <property type="match status" value="1"/>
</dbReference>
<organism evidence="9 10">
    <name type="scientific">Pyricularia grisea</name>
    <name type="common">Crabgrass-specific blast fungus</name>
    <name type="synonym">Magnaporthe grisea</name>
    <dbReference type="NCBI Taxonomy" id="148305"/>
    <lineage>
        <taxon>Eukaryota</taxon>
        <taxon>Fungi</taxon>
        <taxon>Dikarya</taxon>
        <taxon>Ascomycota</taxon>
        <taxon>Pezizomycotina</taxon>
        <taxon>Sordariomycetes</taxon>
        <taxon>Sordariomycetidae</taxon>
        <taxon>Magnaporthales</taxon>
        <taxon>Pyriculariaceae</taxon>
        <taxon>Pyricularia</taxon>
    </lineage>
</organism>
<keyword evidence="6" id="KW-0539">Nucleus</keyword>
<evidence type="ECO:0000256" key="5">
    <source>
        <dbReference type="ARBA" id="ARBA00023054"/>
    </source>
</evidence>
<comment type="similarity">
    <text evidence="3">Belongs to the CENP-K/MCM22 family.</text>
</comment>
<protein>
    <submittedName>
        <fullName evidence="10">Uncharacterized protein</fullName>
    </submittedName>
</protein>
<evidence type="ECO:0000256" key="3">
    <source>
        <dbReference type="ARBA" id="ARBA00005795"/>
    </source>
</evidence>